<comment type="caution">
    <text evidence="7">The sequence shown here is derived from an EMBL/GenBank/DDBJ whole genome shotgun (WGS) entry which is preliminary data.</text>
</comment>
<gene>
    <name evidence="7" type="ORF">B0O95_11311</name>
</gene>
<evidence type="ECO:0000259" key="6">
    <source>
        <dbReference type="SMART" id="SM00528"/>
    </source>
</evidence>
<dbReference type="SMART" id="SM00528">
    <property type="entry name" value="HNS"/>
    <property type="match status" value="1"/>
</dbReference>
<protein>
    <submittedName>
        <fullName evidence="7">DNA-binding protein H-NS</fullName>
    </submittedName>
</protein>
<dbReference type="Proteomes" id="UP000243096">
    <property type="component" value="Unassembled WGS sequence"/>
</dbReference>
<dbReference type="Gene3D" id="4.10.430.30">
    <property type="match status" value="1"/>
</dbReference>
<accession>A0A2P5K7N8</accession>
<organism evidence="7 8">
    <name type="scientific">Mycetohabitans endofungorum</name>
    <dbReference type="NCBI Taxonomy" id="417203"/>
    <lineage>
        <taxon>Bacteria</taxon>
        <taxon>Pseudomonadati</taxon>
        <taxon>Pseudomonadota</taxon>
        <taxon>Betaproteobacteria</taxon>
        <taxon>Burkholderiales</taxon>
        <taxon>Burkholderiaceae</taxon>
        <taxon>Mycetohabitans</taxon>
    </lineage>
</organism>
<feature type="region of interest" description="Disordered" evidence="5">
    <location>
        <begin position="49"/>
        <end position="84"/>
    </location>
</feature>
<keyword evidence="8" id="KW-1185">Reference proteome</keyword>
<dbReference type="RefSeq" id="WP_076785083.1">
    <property type="nucleotide sequence ID" value="NZ_CP062168.1"/>
</dbReference>
<comment type="subcellular location">
    <subcellularLocation>
        <location evidence="1">Cytoplasm</location>
        <location evidence="1">Nucleoid</location>
    </subcellularLocation>
</comment>
<dbReference type="InterPro" id="IPR027444">
    <property type="entry name" value="H-NS_C_dom"/>
</dbReference>
<dbReference type="PANTHER" id="PTHR38097">
    <property type="match status" value="1"/>
</dbReference>
<evidence type="ECO:0000256" key="5">
    <source>
        <dbReference type="SAM" id="MobiDB-lite"/>
    </source>
</evidence>
<feature type="domain" description="DNA-binding protein H-NS-like C-terminal" evidence="6">
    <location>
        <begin position="54"/>
        <end position="95"/>
    </location>
</feature>
<dbReference type="PANTHER" id="PTHR38097:SF2">
    <property type="entry name" value="DNA-BINDING PROTEIN STPA"/>
    <property type="match status" value="1"/>
</dbReference>
<dbReference type="AlphaFoldDB" id="A0A2P5K7N8"/>
<evidence type="ECO:0000313" key="7">
    <source>
        <dbReference type="EMBL" id="PPB82741.1"/>
    </source>
</evidence>
<proteinExistence type="inferred from homology"/>
<evidence type="ECO:0000256" key="3">
    <source>
        <dbReference type="ARBA" id="ARBA00022490"/>
    </source>
</evidence>
<keyword evidence="4 7" id="KW-0238">DNA-binding</keyword>
<reference evidence="7 8" key="1">
    <citation type="submission" date="2018-01" db="EMBL/GenBank/DDBJ databases">
        <title>Genomic Encyclopedia of Type Strains, Phase III (KMG-III): the genomes of soil and plant-associated and newly described type strains.</title>
        <authorList>
            <person name="Whitman W."/>
        </authorList>
    </citation>
    <scope>NUCLEOTIDE SEQUENCE [LARGE SCALE GENOMIC DNA]</scope>
    <source>
        <strain evidence="7 8">HKI456</strain>
    </source>
</reference>
<evidence type="ECO:0000256" key="4">
    <source>
        <dbReference type="ARBA" id="ARBA00023125"/>
    </source>
</evidence>
<dbReference type="GO" id="GO:0003677">
    <property type="term" value="F:DNA binding"/>
    <property type="evidence" value="ECO:0007669"/>
    <property type="project" value="UniProtKB-KW"/>
</dbReference>
<keyword evidence="3" id="KW-0963">Cytoplasm</keyword>
<dbReference type="EMBL" id="PRDW01000013">
    <property type="protein sequence ID" value="PPB82741.1"/>
    <property type="molecule type" value="Genomic_DNA"/>
</dbReference>
<evidence type="ECO:0000256" key="2">
    <source>
        <dbReference type="ARBA" id="ARBA00010610"/>
    </source>
</evidence>
<sequence length="97" mass="10778">MATYKELQAQLATLIEQAEAAKLQEREAALAQARDLVATYELTEKEVFGQAKRGGPRAHPGAQPKYRDPQTGATWSGRGRAPAWINGKNRNRFLIKD</sequence>
<name>A0A2P5K7N8_9BURK</name>
<comment type="similarity">
    <text evidence="2">Belongs to the histone-like protein H-NS family.</text>
</comment>
<dbReference type="Pfam" id="PF00816">
    <property type="entry name" value="Histone_HNS"/>
    <property type="match status" value="1"/>
</dbReference>
<dbReference type="GO" id="GO:0009295">
    <property type="term" value="C:nucleoid"/>
    <property type="evidence" value="ECO:0007669"/>
    <property type="project" value="UniProtKB-SubCell"/>
</dbReference>
<dbReference type="OrthoDB" id="5297879at2"/>
<evidence type="ECO:0000256" key="1">
    <source>
        <dbReference type="ARBA" id="ARBA00004453"/>
    </source>
</evidence>
<dbReference type="SUPFAM" id="SSF81273">
    <property type="entry name" value="H-NS histone-like proteins"/>
    <property type="match status" value="1"/>
</dbReference>
<evidence type="ECO:0000313" key="8">
    <source>
        <dbReference type="Proteomes" id="UP000243096"/>
    </source>
</evidence>